<dbReference type="GO" id="GO:0004315">
    <property type="term" value="F:3-oxoacyl-[acyl-carrier-protein] synthase activity"/>
    <property type="evidence" value="ECO:0007669"/>
    <property type="project" value="UniProtKB-EC"/>
</dbReference>
<sequence length="412" mass="44109">MTRRVVITGLGVISPVGCGVEKFWNSLKEGQNGIDFITHFDISEYKAKLAAEVKDFEVEKYMEKKKAKRLDMYSQFAIASTKEAIEDSGLDLDNIDRERVGVIFGTGVGGIGTAKQQVETLAFKGPRRISPFAVPMLICNMAAGNIAIEFGLKGNCISIVTACATSTNCIGEAYRSIKHGYSDIVVAGGSESSIDGFSIAGFQSLTALSTSEDKNRASIPFDSDRSGFVMGEGSGTVILEELESALKRGAKIYGEVVGYGTTCDAYHITSPSPDGEGAAKAMKMAMDEAGIDKNASLYINAHGTSTKINDKMETLAIKTVFAENAKNIPVSSTKSMTGHLLGAAGAIEAIAAIKAMKEGFLPPTINLKNKDEDCDLDYIPNVGREQEVEYAMSNSFGFGGHNGSIIFKKWRE</sequence>
<dbReference type="InterPro" id="IPR018201">
    <property type="entry name" value="Ketoacyl_synth_AS"/>
</dbReference>
<dbReference type="Proteomes" id="UP000095488">
    <property type="component" value="Unassembled WGS sequence"/>
</dbReference>
<evidence type="ECO:0000256" key="12">
    <source>
        <dbReference type="ARBA" id="ARBA00047318"/>
    </source>
</evidence>
<dbReference type="Gene3D" id="3.40.47.10">
    <property type="match status" value="1"/>
</dbReference>
<evidence type="ECO:0000256" key="13">
    <source>
        <dbReference type="ARBA" id="ARBA00047659"/>
    </source>
</evidence>
<comment type="catalytic activity">
    <reaction evidence="12 14">
        <text>(9Z)-hexadecenoyl-[ACP] + malonyl-[ACP] + H(+) = 3-oxo-(11Z)-octadecenoyl-[ACP] + holo-[ACP] + CO2</text>
        <dbReference type="Rhea" id="RHEA:55040"/>
        <dbReference type="Rhea" id="RHEA-COMP:9623"/>
        <dbReference type="Rhea" id="RHEA-COMP:9685"/>
        <dbReference type="Rhea" id="RHEA-COMP:10800"/>
        <dbReference type="Rhea" id="RHEA-COMP:14074"/>
        <dbReference type="ChEBI" id="CHEBI:15378"/>
        <dbReference type="ChEBI" id="CHEBI:16526"/>
        <dbReference type="ChEBI" id="CHEBI:64479"/>
        <dbReference type="ChEBI" id="CHEBI:78449"/>
        <dbReference type="ChEBI" id="CHEBI:83989"/>
        <dbReference type="ChEBI" id="CHEBI:138538"/>
        <dbReference type="EC" id="2.3.1.179"/>
    </reaction>
</comment>
<comment type="function">
    <text evidence="11 14">Involved in the type II fatty acid elongation cycle. Catalyzes the elongation of a wide range of acyl-ACP by the addition of two carbons from malonyl-ACP to an acyl acceptor. Can efficiently catalyze the conversion of palmitoleoyl-ACP (cis-hexadec-9-enoyl-ACP) to cis-vaccenoyl-ACP (cis-octadec-11-enoyl-ACP), an essential step in the thermal regulation of fatty acid composition.</text>
</comment>
<comment type="pathway">
    <text evidence="1 14">Lipid metabolism; fatty acid biosynthesis.</text>
</comment>
<evidence type="ECO:0000256" key="2">
    <source>
        <dbReference type="ARBA" id="ARBA00008467"/>
    </source>
</evidence>
<protein>
    <recommendedName>
        <fullName evidence="4 14">3-oxoacyl-[acyl-carrier-protein] synthase 2</fullName>
        <ecNumber evidence="3 14">2.3.1.179</ecNumber>
    </recommendedName>
</protein>
<evidence type="ECO:0000256" key="7">
    <source>
        <dbReference type="ARBA" id="ARBA00022832"/>
    </source>
</evidence>
<dbReference type="PIRSF" id="PIRSF000447">
    <property type="entry name" value="KAS_II"/>
    <property type="match status" value="1"/>
</dbReference>
<evidence type="ECO:0000256" key="1">
    <source>
        <dbReference type="ARBA" id="ARBA00005194"/>
    </source>
</evidence>
<dbReference type="EC" id="2.3.1.179" evidence="3 14"/>
<dbReference type="InterPro" id="IPR014031">
    <property type="entry name" value="Ketoacyl_synth_C"/>
</dbReference>
<keyword evidence="5 14" id="KW-0444">Lipid biosynthesis</keyword>
<evidence type="ECO:0000256" key="15">
    <source>
        <dbReference type="RuleBase" id="RU003694"/>
    </source>
</evidence>
<dbReference type="CDD" id="cd00834">
    <property type="entry name" value="KAS_I_II"/>
    <property type="match status" value="1"/>
</dbReference>
<dbReference type="RefSeq" id="WP_055257020.1">
    <property type="nucleotide sequence ID" value="NZ_BCMV01000028.1"/>
</dbReference>
<evidence type="ECO:0000313" key="18">
    <source>
        <dbReference type="Proteomes" id="UP000095488"/>
    </source>
</evidence>
<dbReference type="InterPro" id="IPR016039">
    <property type="entry name" value="Thiolase-like"/>
</dbReference>
<keyword evidence="10 14" id="KW-0012">Acyltransferase</keyword>
<keyword evidence="18" id="KW-1185">Reference proteome</keyword>
<dbReference type="EMBL" id="CYZR01000001">
    <property type="protein sequence ID" value="CUN43215.1"/>
    <property type="molecule type" value="Genomic_DNA"/>
</dbReference>
<dbReference type="PROSITE" id="PS52004">
    <property type="entry name" value="KS3_2"/>
    <property type="match status" value="1"/>
</dbReference>
<accession>A0ABM9UMG8</accession>
<evidence type="ECO:0000256" key="4">
    <source>
        <dbReference type="ARBA" id="ARBA00014657"/>
    </source>
</evidence>
<dbReference type="PANTHER" id="PTHR11712:SF336">
    <property type="entry name" value="3-OXOACYL-[ACYL-CARRIER-PROTEIN] SYNTHASE, MITOCHONDRIAL"/>
    <property type="match status" value="1"/>
</dbReference>
<keyword evidence="8" id="KW-0443">Lipid metabolism</keyword>
<proteinExistence type="inferred from homology"/>
<reference evidence="17 18" key="1">
    <citation type="submission" date="2015-09" db="EMBL/GenBank/DDBJ databases">
        <authorList>
            <consortium name="Pathogen Informatics"/>
        </authorList>
    </citation>
    <scope>NUCLEOTIDE SEQUENCE [LARGE SCALE GENOMIC DNA]</scope>
    <source>
        <strain evidence="17 18">2789STDY5834858</strain>
    </source>
</reference>
<evidence type="ECO:0000256" key="11">
    <source>
        <dbReference type="ARBA" id="ARBA00024006"/>
    </source>
</evidence>
<comment type="similarity">
    <text evidence="2 14 15">Belongs to the thiolase-like superfamily. Beta-ketoacyl-ACP synthases family.</text>
</comment>
<dbReference type="SMART" id="SM00825">
    <property type="entry name" value="PKS_KS"/>
    <property type="match status" value="1"/>
</dbReference>
<feature type="domain" description="Ketosynthase family 3 (KS3)" evidence="16">
    <location>
        <begin position="2"/>
        <end position="409"/>
    </location>
</feature>
<dbReference type="PROSITE" id="PS00606">
    <property type="entry name" value="KS3_1"/>
    <property type="match status" value="1"/>
</dbReference>
<evidence type="ECO:0000256" key="8">
    <source>
        <dbReference type="ARBA" id="ARBA00023098"/>
    </source>
</evidence>
<dbReference type="InterPro" id="IPR000794">
    <property type="entry name" value="Beta-ketoacyl_synthase"/>
</dbReference>
<keyword evidence="6 14" id="KW-0808">Transferase</keyword>
<dbReference type="InterPro" id="IPR020841">
    <property type="entry name" value="PKS_Beta-ketoAc_synthase_dom"/>
</dbReference>
<comment type="caution">
    <text evidence="17">The sequence shown here is derived from an EMBL/GenBank/DDBJ whole genome shotgun (WGS) entry which is preliminary data.</text>
</comment>
<evidence type="ECO:0000259" key="16">
    <source>
        <dbReference type="PROSITE" id="PS52004"/>
    </source>
</evidence>
<evidence type="ECO:0000313" key="17">
    <source>
        <dbReference type="EMBL" id="CUN43215.1"/>
    </source>
</evidence>
<dbReference type="PANTHER" id="PTHR11712">
    <property type="entry name" value="POLYKETIDE SYNTHASE-RELATED"/>
    <property type="match status" value="1"/>
</dbReference>
<dbReference type="Pfam" id="PF00109">
    <property type="entry name" value="ketoacyl-synt"/>
    <property type="match status" value="1"/>
</dbReference>
<evidence type="ECO:0000256" key="5">
    <source>
        <dbReference type="ARBA" id="ARBA00022516"/>
    </source>
</evidence>
<dbReference type="Pfam" id="PF02801">
    <property type="entry name" value="Ketoacyl-synt_C"/>
    <property type="match status" value="1"/>
</dbReference>
<gene>
    <name evidence="17" type="primary">fabF</name>
    <name evidence="17" type="ORF">ERS852473_00109</name>
</gene>
<dbReference type="NCBIfam" id="NF005589">
    <property type="entry name" value="PRK07314.1"/>
    <property type="match status" value="1"/>
</dbReference>
<evidence type="ECO:0000256" key="9">
    <source>
        <dbReference type="ARBA" id="ARBA00023160"/>
    </source>
</evidence>
<evidence type="ECO:0000256" key="6">
    <source>
        <dbReference type="ARBA" id="ARBA00022679"/>
    </source>
</evidence>
<comment type="catalytic activity">
    <reaction evidence="13 14">
        <text>a fatty acyl-[ACP] + malonyl-[ACP] + H(+) = a 3-oxoacyl-[ACP] + holo-[ACP] + CO2</text>
        <dbReference type="Rhea" id="RHEA:22836"/>
        <dbReference type="Rhea" id="RHEA-COMP:9623"/>
        <dbReference type="Rhea" id="RHEA-COMP:9685"/>
        <dbReference type="Rhea" id="RHEA-COMP:9916"/>
        <dbReference type="Rhea" id="RHEA-COMP:14125"/>
        <dbReference type="ChEBI" id="CHEBI:15378"/>
        <dbReference type="ChEBI" id="CHEBI:16526"/>
        <dbReference type="ChEBI" id="CHEBI:64479"/>
        <dbReference type="ChEBI" id="CHEBI:78449"/>
        <dbReference type="ChEBI" id="CHEBI:78776"/>
        <dbReference type="ChEBI" id="CHEBI:138651"/>
    </reaction>
</comment>
<name>A0ABM9UMG8_SARVE</name>
<dbReference type="SUPFAM" id="SSF53901">
    <property type="entry name" value="Thiolase-like"/>
    <property type="match status" value="2"/>
</dbReference>
<evidence type="ECO:0000256" key="3">
    <source>
        <dbReference type="ARBA" id="ARBA00012356"/>
    </source>
</evidence>
<dbReference type="InterPro" id="IPR014030">
    <property type="entry name" value="Ketoacyl_synth_N"/>
</dbReference>
<keyword evidence="7" id="KW-0276">Fatty acid metabolism</keyword>
<keyword evidence="9 14" id="KW-0275">Fatty acid biosynthesis</keyword>
<evidence type="ECO:0000256" key="10">
    <source>
        <dbReference type="ARBA" id="ARBA00023315"/>
    </source>
</evidence>
<dbReference type="InterPro" id="IPR017568">
    <property type="entry name" value="3-oxoacyl-ACP_synth-2"/>
</dbReference>
<evidence type="ECO:0000256" key="14">
    <source>
        <dbReference type="PIRNR" id="PIRNR000447"/>
    </source>
</evidence>
<dbReference type="NCBIfam" id="NF004970">
    <property type="entry name" value="PRK06333.1"/>
    <property type="match status" value="1"/>
</dbReference>
<organism evidence="17 18">
    <name type="scientific">Sarcina ventriculi</name>
    <name type="common">Clostridium ventriculi</name>
    <dbReference type="NCBI Taxonomy" id="1267"/>
    <lineage>
        <taxon>Bacteria</taxon>
        <taxon>Bacillati</taxon>
        <taxon>Bacillota</taxon>
        <taxon>Clostridia</taxon>
        <taxon>Eubacteriales</taxon>
        <taxon>Clostridiaceae</taxon>
        <taxon>Sarcina</taxon>
    </lineage>
</organism>
<dbReference type="NCBIfam" id="TIGR03150">
    <property type="entry name" value="fabF"/>
    <property type="match status" value="1"/>
</dbReference>